<keyword evidence="2" id="KW-1185">Reference proteome</keyword>
<evidence type="ECO:0000313" key="1">
    <source>
        <dbReference type="EMBL" id="KAF5763171.1"/>
    </source>
</evidence>
<comment type="caution">
    <text evidence="1">The sequence shown here is derived from an EMBL/GenBank/DDBJ whole genome shotgun (WGS) entry which is preliminary data.</text>
</comment>
<organism evidence="1 2">
    <name type="scientific">Helianthus annuus</name>
    <name type="common">Common sunflower</name>
    <dbReference type="NCBI Taxonomy" id="4232"/>
    <lineage>
        <taxon>Eukaryota</taxon>
        <taxon>Viridiplantae</taxon>
        <taxon>Streptophyta</taxon>
        <taxon>Embryophyta</taxon>
        <taxon>Tracheophyta</taxon>
        <taxon>Spermatophyta</taxon>
        <taxon>Magnoliopsida</taxon>
        <taxon>eudicotyledons</taxon>
        <taxon>Gunneridae</taxon>
        <taxon>Pentapetalae</taxon>
        <taxon>asterids</taxon>
        <taxon>campanulids</taxon>
        <taxon>Asterales</taxon>
        <taxon>Asteraceae</taxon>
        <taxon>Asteroideae</taxon>
        <taxon>Heliantheae alliance</taxon>
        <taxon>Heliantheae</taxon>
        <taxon>Helianthus</taxon>
    </lineage>
</organism>
<accession>A0A9K3DX63</accession>
<dbReference type="EMBL" id="MNCJ02000330">
    <property type="protein sequence ID" value="KAF5763171.1"/>
    <property type="molecule type" value="Genomic_DNA"/>
</dbReference>
<dbReference type="Proteomes" id="UP000215914">
    <property type="component" value="Unassembled WGS sequence"/>
</dbReference>
<evidence type="ECO:0000313" key="2">
    <source>
        <dbReference type="Proteomes" id="UP000215914"/>
    </source>
</evidence>
<gene>
    <name evidence="1" type="ORF">HanXRQr2_Chr15g0677201</name>
</gene>
<protein>
    <submittedName>
        <fullName evidence="1">Uncharacterized protein</fullName>
    </submittedName>
</protein>
<reference evidence="1" key="2">
    <citation type="submission" date="2020-06" db="EMBL/GenBank/DDBJ databases">
        <title>Helianthus annuus Genome sequencing and assembly Release 2.</title>
        <authorList>
            <person name="Gouzy J."/>
            <person name="Langlade N."/>
            <person name="Munos S."/>
        </authorList>
    </citation>
    <scope>NUCLEOTIDE SEQUENCE</scope>
    <source>
        <tissue evidence="1">Leaves</tissue>
    </source>
</reference>
<dbReference type="Gramene" id="mRNA:HanXRQr2_Chr15g0677201">
    <property type="protein sequence ID" value="CDS:HanXRQr2_Chr15g0677201.1"/>
    <property type="gene ID" value="HanXRQr2_Chr15g0677201"/>
</dbReference>
<reference evidence="1" key="1">
    <citation type="journal article" date="2017" name="Nature">
        <title>The sunflower genome provides insights into oil metabolism, flowering and Asterid evolution.</title>
        <authorList>
            <person name="Badouin H."/>
            <person name="Gouzy J."/>
            <person name="Grassa C.J."/>
            <person name="Murat F."/>
            <person name="Staton S.E."/>
            <person name="Cottret L."/>
            <person name="Lelandais-Briere C."/>
            <person name="Owens G.L."/>
            <person name="Carrere S."/>
            <person name="Mayjonade B."/>
            <person name="Legrand L."/>
            <person name="Gill N."/>
            <person name="Kane N.C."/>
            <person name="Bowers J.E."/>
            <person name="Hubner S."/>
            <person name="Bellec A."/>
            <person name="Berard A."/>
            <person name="Berges H."/>
            <person name="Blanchet N."/>
            <person name="Boniface M.C."/>
            <person name="Brunel D."/>
            <person name="Catrice O."/>
            <person name="Chaidir N."/>
            <person name="Claudel C."/>
            <person name="Donnadieu C."/>
            <person name="Faraut T."/>
            <person name="Fievet G."/>
            <person name="Helmstetter N."/>
            <person name="King M."/>
            <person name="Knapp S.J."/>
            <person name="Lai Z."/>
            <person name="Le Paslier M.C."/>
            <person name="Lippi Y."/>
            <person name="Lorenzon L."/>
            <person name="Mandel J.R."/>
            <person name="Marage G."/>
            <person name="Marchand G."/>
            <person name="Marquand E."/>
            <person name="Bret-Mestries E."/>
            <person name="Morien E."/>
            <person name="Nambeesan S."/>
            <person name="Nguyen T."/>
            <person name="Pegot-Espagnet P."/>
            <person name="Pouilly N."/>
            <person name="Raftis F."/>
            <person name="Sallet E."/>
            <person name="Schiex T."/>
            <person name="Thomas J."/>
            <person name="Vandecasteele C."/>
            <person name="Vares D."/>
            <person name="Vear F."/>
            <person name="Vautrin S."/>
            <person name="Crespi M."/>
            <person name="Mangin B."/>
            <person name="Burke J.M."/>
            <person name="Salse J."/>
            <person name="Munos S."/>
            <person name="Vincourt P."/>
            <person name="Rieseberg L.H."/>
            <person name="Langlade N.B."/>
        </authorList>
    </citation>
    <scope>NUCLEOTIDE SEQUENCE</scope>
    <source>
        <tissue evidence="1">Leaves</tissue>
    </source>
</reference>
<dbReference type="AlphaFoldDB" id="A0A9K3DX63"/>
<sequence>MKTELEIILLCRTVLICGGWFNQLGICTVGWRVHKTNVFETKLRAPAIRALTSTWKKRDDRE</sequence>
<proteinExistence type="predicted"/>
<name>A0A9K3DX63_HELAN</name>